<evidence type="ECO:0000313" key="2">
    <source>
        <dbReference type="EMBL" id="SDG36414.1"/>
    </source>
</evidence>
<sequence length="333" mass="36215">MKKANAEILLNEIALWRQEQRIDAATAERLAQRYQQQGSLLAVFLRWLGLGSVLLLAGALFSMIGLSMHSKFVSAFLVAAAAIALLYLGVRMTRDPSSPYPVTGAALTTLGLVDVFGAVVLFAAGDTFDERMLIQSGLLFTALASLGIAYRYALRWPLLLGLLAIFHGLGSGSAYAGSGEYVADIADPPLMAVVAFVVAAFGVWHLRAEDGRLARYAGFGRLYLILGLLYGNTSLWFLSLARFSDYRILWTVLFAIACVTEIVLGARLKDGRFSGFGIVFLSICLYTCFFETAWDKLGSGLFLFLGGLLGLLLGLAFEWWGRREHSTAQAVTP</sequence>
<feature type="transmembrane region" description="Helical" evidence="1">
    <location>
        <begin position="300"/>
        <end position="320"/>
    </location>
</feature>
<dbReference type="AlphaFoldDB" id="A0A1G7TN19"/>
<gene>
    <name evidence="2" type="ORF">SAMN05216466_10382</name>
</gene>
<feature type="transmembrane region" description="Helical" evidence="1">
    <location>
        <begin position="247"/>
        <end position="266"/>
    </location>
</feature>
<feature type="transmembrane region" description="Helical" evidence="1">
    <location>
        <begin position="273"/>
        <end position="294"/>
    </location>
</feature>
<feature type="transmembrane region" description="Helical" evidence="1">
    <location>
        <begin position="102"/>
        <end position="125"/>
    </location>
</feature>
<accession>A0A1G7TN19</accession>
<dbReference type="RefSeq" id="WP_090683139.1">
    <property type="nucleotide sequence ID" value="NZ_CADERL010000022.1"/>
</dbReference>
<dbReference type="EMBL" id="FNCJ01000003">
    <property type="protein sequence ID" value="SDG36414.1"/>
    <property type="molecule type" value="Genomic_DNA"/>
</dbReference>
<dbReference type="Proteomes" id="UP000199706">
    <property type="component" value="Unassembled WGS sequence"/>
</dbReference>
<feature type="transmembrane region" description="Helical" evidence="1">
    <location>
        <begin position="189"/>
        <end position="206"/>
    </location>
</feature>
<keyword evidence="1" id="KW-0472">Membrane</keyword>
<protein>
    <submittedName>
        <fullName evidence="2">Uncharacterized membrane protein</fullName>
    </submittedName>
</protein>
<feature type="transmembrane region" description="Helical" evidence="1">
    <location>
        <begin position="157"/>
        <end position="177"/>
    </location>
</feature>
<proteinExistence type="predicted"/>
<keyword evidence="1" id="KW-1133">Transmembrane helix</keyword>
<feature type="transmembrane region" description="Helical" evidence="1">
    <location>
        <begin position="43"/>
        <end position="66"/>
    </location>
</feature>
<feature type="transmembrane region" description="Helical" evidence="1">
    <location>
        <begin position="72"/>
        <end position="90"/>
    </location>
</feature>
<evidence type="ECO:0000313" key="3">
    <source>
        <dbReference type="Proteomes" id="UP000199706"/>
    </source>
</evidence>
<evidence type="ECO:0000256" key="1">
    <source>
        <dbReference type="SAM" id="Phobius"/>
    </source>
</evidence>
<feature type="transmembrane region" description="Helical" evidence="1">
    <location>
        <begin position="131"/>
        <end position="150"/>
    </location>
</feature>
<organism evidence="2 3">
    <name type="scientific">Paraburkholderia phenazinium</name>
    <dbReference type="NCBI Taxonomy" id="60549"/>
    <lineage>
        <taxon>Bacteria</taxon>
        <taxon>Pseudomonadati</taxon>
        <taxon>Pseudomonadota</taxon>
        <taxon>Betaproteobacteria</taxon>
        <taxon>Burkholderiales</taxon>
        <taxon>Burkholderiaceae</taxon>
        <taxon>Paraburkholderia</taxon>
    </lineage>
</organism>
<keyword evidence="1" id="KW-0812">Transmembrane</keyword>
<reference evidence="2 3" key="1">
    <citation type="submission" date="2016-10" db="EMBL/GenBank/DDBJ databases">
        <authorList>
            <person name="de Groot N.N."/>
        </authorList>
    </citation>
    <scope>NUCLEOTIDE SEQUENCE [LARGE SCALE GENOMIC DNA]</scope>
    <source>
        <strain evidence="2 3">LMG 2247</strain>
    </source>
</reference>
<feature type="transmembrane region" description="Helical" evidence="1">
    <location>
        <begin position="218"/>
        <end position="241"/>
    </location>
</feature>
<name>A0A1G7TN19_9BURK</name>